<feature type="transmembrane region" description="Helical" evidence="1">
    <location>
        <begin position="251"/>
        <end position="274"/>
    </location>
</feature>
<name>A0ABN4AJ91_EMTOG</name>
<feature type="transmembrane region" description="Helical" evidence="1">
    <location>
        <begin position="333"/>
        <end position="360"/>
    </location>
</feature>
<sequence length="434" mass="48699">MKQIRKIVFSLTFFLILAQNANAHPMPSTMVLLKVHEKNISGEIQLPLNELQAAIGMGVNDNSDKLVERLGDSLRIYLMQHIRPRTFDSKSWTVTLGNMRVIETKSRISGDYKELVVEFAMAPPQHYDLRNFYFDYDAIVHQVITHKILVSLKQDWMQGIIAEDSTFQQVGVIALDVPSGKIKPFQVSLQQGGIWMGFKSMVVLGTKHIAEGTDHLMFLLVLLLPIPLMVQNKKWVSQRSIRESFIHILKVVTAFTIGHSITLLFGALGLVLLPNKPIEILIGISILVSAIHAIRPIFPNKEAYIAIGFGLIHGLAFANTLENLELNTSKLVLSILGFNIGIELMQLTVIVAVIPWLLLLSRTNLYHFLRIVGAFLAIIAALGWVIERIFEETNVITLTIEKASTYAVWLLGILVIVSVVSYFFKKDSVVLQEI</sequence>
<dbReference type="Pfam" id="PF13795">
    <property type="entry name" value="HupE_UreJ_2"/>
    <property type="match status" value="1"/>
</dbReference>
<dbReference type="Proteomes" id="UP000002875">
    <property type="component" value="Chromosome"/>
</dbReference>
<feature type="transmembrane region" description="Helical" evidence="1">
    <location>
        <begin position="212"/>
        <end position="230"/>
    </location>
</feature>
<keyword evidence="1" id="KW-1133">Transmembrane helix</keyword>
<feature type="transmembrane region" description="Helical" evidence="1">
    <location>
        <begin position="406"/>
        <end position="424"/>
    </location>
</feature>
<feature type="transmembrane region" description="Helical" evidence="1">
    <location>
        <begin position="367"/>
        <end position="386"/>
    </location>
</feature>
<evidence type="ECO:0000313" key="4">
    <source>
        <dbReference type="Proteomes" id="UP000002875"/>
    </source>
</evidence>
<dbReference type="InterPro" id="IPR032809">
    <property type="entry name" value="Put_HupE_UreJ"/>
</dbReference>
<keyword evidence="1" id="KW-0812">Transmembrane</keyword>
<keyword evidence="4" id="KW-1185">Reference proteome</keyword>
<organism evidence="3 4">
    <name type="scientific">Emticicia oligotrophica (strain DSM 17448 / CIP 109782 / MTCC 6937 / GPTSA100-15)</name>
    <dbReference type="NCBI Taxonomy" id="929562"/>
    <lineage>
        <taxon>Bacteria</taxon>
        <taxon>Pseudomonadati</taxon>
        <taxon>Bacteroidota</taxon>
        <taxon>Cytophagia</taxon>
        <taxon>Cytophagales</taxon>
        <taxon>Leadbetterellaceae</taxon>
        <taxon>Emticicia</taxon>
    </lineage>
</organism>
<evidence type="ECO:0000256" key="2">
    <source>
        <dbReference type="SAM" id="SignalP"/>
    </source>
</evidence>
<proteinExistence type="predicted"/>
<keyword evidence="2" id="KW-0732">Signal</keyword>
<dbReference type="RefSeq" id="WP_015027773.1">
    <property type="nucleotide sequence ID" value="NC_018748.1"/>
</dbReference>
<reference evidence="3 4" key="1">
    <citation type="submission" date="2011-07" db="EMBL/GenBank/DDBJ databases">
        <title>The complete genome of chromosome of Emticicia oligotrophica DSM 17448.</title>
        <authorList>
            <consortium name="US DOE Joint Genome Institute (JGI-PGF)"/>
            <person name="Lucas S."/>
            <person name="Han J."/>
            <person name="Lapidus A."/>
            <person name="Bruce D."/>
            <person name="Goodwin L."/>
            <person name="Pitluck S."/>
            <person name="Peters L."/>
            <person name="Kyrpides N."/>
            <person name="Mavromatis K."/>
            <person name="Ivanova N."/>
            <person name="Ovchinnikova G."/>
            <person name="Teshima H."/>
            <person name="Detter J.C."/>
            <person name="Tapia R."/>
            <person name="Han C."/>
            <person name="Land M."/>
            <person name="Hauser L."/>
            <person name="Markowitz V."/>
            <person name="Cheng J.-F."/>
            <person name="Hugenholtz P."/>
            <person name="Woyke T."/>
            <person name="Wu D."/>
            <person name="Tindall B."/>
            <person name="Pomrenke H."/>
            <person name="Brambilla E."/>
            <person name="Klenk H.-P."/>
            <person name="Eisen J.A."/>
        </authorList>
    </citation>
    <scope>NUCLEOTIDE SEQUENCE [LARGE SCALE GENOMIC DNA]</scope>
    <source>
        <strain evidence="3 4">DSM 17448</strain>
    </source>
</reference>
<evidence type="ECO:0000256" key="1">
    <source>
        <dbReference type="SAM" id="Phobius"/>
    </source>
</evidence>
<feature type="transmembrane region" description="Helical" evidence="1">
    <location>
        <begin position="303"/>
        <end position="321"/>
    </location>
</feature>
<keyword evidence="1" id="KW-0472">Membrane</keyword>
<feature type="chain" id="PRO_5045784259" description="HupE/UreJ family protein" evidence="2">
    <location>
        <begin position="24"/>
        <end position="434"/>
    </location>
</feature>
<evidence type="ECO:0000313" key="3">
    <source>
        <dbReference type="EMBL" id="AFK02073.1"/>
    </source>
</evidence>
<accession>A0ABN4AJ91</accession>
<dbReference type="EMBL" id="CP002961">
    <property type="protein sequence ID" value="AFK02073.1"/>
    <property type="molecule type" value="Genomic_DNA"/>
</dbReference>
<feature type="transmembrane region" description="Helical" evidence="1">
    <location>
        <begin position="280"/>
        <end position="298"/>
    </location>
</feature>
<protein>
    <recommendedName>
        <fullName evidence="5">HupE/UreJ family protein</fullName>
    </recommendedName>
</protein>
<evidence type="ECO:0008006" key="5">
    <source>
        <dbReference type="Google" id="ProtNLM"/>
    </source>
</evidence>
<feature type="signal peptide" evidence="2">
    <location>
        <begin position="1"/>
        <end position="23"/>
    </location>
</feature>
<gene>
    <name evidence="3" type="ordered locus">Emtol_0922</name>
</gene>